<sequence>MKTLIASALFSVAVLAAVQTNAQIASVKHEKKAEKRAEKKVERKALRHLRENEVSTAAKDNFSADFPGAKNVSWNHNTMFDEATFTDDNGETKTAFYGYDTNLVGTVTPKKYEDLPQAARKEITKQFKGYTPGAVLMYDDNESNDSDMYLYGMQFEGRDHYFVTVSKGPKESVLMVSMDGNVSFFKDLK</sequence>
<organism evidence="2 3">
    <name type="scientific">Ravibacter arvi</name>
    <dbReference type="NCBI Taxonomy" id="2051041"/>
    <lineage>
        <taxon>Bacteria</taxon>
        <taxon>Pseudomonadati</taxon>
        <taxon>Bacteroidota</taxon>
        <taxon>Cytophagia</taxon>
        <taxon>Cytophagales</taxon>
        <taxon>Spirosomataceae</taxon>
        <taxon>Ravibacter</taxon>
    </lineage>
</organism>
<evidence type="ECO:0000313" key="3">
    <source>
        <dbReference type="Proteomes" id="UP001501508"/>
    </source>
</evidence>
<dbReference type="SUPFAM" id="SSF160574">
    <property type="entry name" value="BT0923-like"/>
    <property type="match status" value="1"/>
</dbReference>
<keyword evidence="1" id="KW-0732">Signal</keyword>
<evidence type="ECO:0000256" key="1">
    <source>
        <dbReference type="SAM" id="SignalP"/>
    </source>
</evidence>
<gene>
    <name evidence="2" type="ORF">GCM10023091_39990</name>
</gene>
<evidence type="ECO:0008006" key="4">
    <source>
        <dbReference type="Google" id="ProtNLM"/>
    </source>
</evidence>
<dbReference type="Gene3D" id="3.10.450.360">
    <property type="match status" value="1"/>
</dbReference>
<dbReference type="EMBL" id="BAABEY010000036">
    <property type="protein sequence ID" value="GAA4446589.1"/>
    <property type="molecule type" value="Genomic_DNA"/>
</dbReference>
<proteinExistence type="predicted"/>
<accession>A0ABP8MBZ5</accession>
<reference evidence="3" key="1">
    <citation type="journal article" date="2019" name="Int. J. Syst. Evol. Microbiol.">
        <title>The Global Catalogue of Microorganisms (GCM) 10K type strain sequencing project: providing services to taxonomists for standard genome sequencing and annotation.</title>
        <authorList>
            <consortium name="The Broad Institute Genomics Platform"/>
            <consortium name="The Broad Institute Genome Sequencing Center for Infectious Disease"/>
            <person name="Wu L."/>
            <person name="Ma J."/>
        </authorList>
    </citation>
    <scope>NUCLEOTIDE SEQUENCE [LARGE SCALE GENOMIC DNA]</scope>
    <source>
        <strain evidence="3">JCM 31920</strain>
    </source>
</reference>
<feature type="chain" id="PRO_5046847805" description="Beta-lactamase-inhibitor-like PepSY-like domain-containing protein" evidence="1">
    <location>
        <begin position="23"/>
        <end position="189"/>
    </location>
</feature>
<dbReference type="RefSeq" id="WP_345032519.1">
    <property type="nucleotide sequence ID" value="NZ_BAABEY010000036.1"/>
</dbReference>
<feature type="signal peptide" evidence="1">
    <location>
        <begin position="1"/>
        <end position="22"/>
    </location>
</feature>
<dbReference type="Proteomes" id="UP001501508">
    <property type="component" value="Unassembled WGS sequence"/>
</dbReference>
<evidence type="ECO:0000313" key="2">
    <source>
        <dbReference type="EMBL" id="GAA4446589.1"/>
    </source>
</evidence>
<name>A0ABP8MBZ5_9BACT</name>
<protein>
    <recommendedName>
        <fullName evidence="4">Beta-lactamase-inhibitor-like PepSY-like domain-containing protein</fullName>
    </recommendedName>
</protein>
<keyword evidence="3" id="KW-1185">Reference proteome</keyword>
<comment type="caution">
    <text evidence="2">The sequence shown here is derived from an EMBL/GenBank/DDBJ whole genome shotgun (WGS) entry which is preliminary data.</text>
</comment>